<reference evidence="2" key="1">
    <citation type="submission" date="2019-09" db="EMBL/GenBank/DDBJ databases">
        <title>Draft genome information of white flower Hibiscus syriacus.</title>
        <authorList>
            <person name="Kim Y.-M."/>
        </authorList>
    </citation>
    <scope>NUCLEOTIDE SEQUENCE [LARGE SCALE GENOMIC DNA]</scope>
    <source>
        <strain evidence="2">YM2019G1</strain>
    </source>
</reference>
<dbReference type="AlphaFoldDB" id="A0A6A2ZXU4"/>
<sequence>MAQYMLPGEDKLEKPWDLSGSPESTLWSQFGSNLNTPVGSSREPSPPLAPMVENFEKMKINEETARYNQGELFFSGGNLNAKKSLINDQIRAIQFYRLKQEQATKKTEQKLQKPSTKHYHQGKGRVLDGFNNGHKAAPNSKNPLYNLHQRQQQGNQQAGPHMRAVFFNASGSRNGSRGTGVFLPRGIGGNPTESSKEQGCATVLIPTRVVQALKLHFEKTGVPTRSNNSGFPLQHDACGSGRNNNKHSLHKGQSKAAPALNLQEMSLPQEWTY</sequence>
<feature type="region of interest" description="Disordered" evidence="1">
    <location>
        <begin position="239"/>
        <end position="263"/>
    </location>
</feature>
<protein>
    <submittedName>
        <fullName evidence="2">Adenine nucleotide alpha hydrolases-like superfamily protein</fullName>
    </submittedName>
</protein>
<evidence type="ECO:0000313" key="2">
    <source>
        <dbReference type="EMBL" id="KAE8696658.1"/>
    </source>
</evidence>
<feature type="region of interest" description="Disordered" evidence="1">
    <location>
        <begin position="104"/>
        <end position="123"/>
    </location>
</feature>
<name>A0A6A2ZXU4_HIBSY</name>
<organism evidence="2 3">
    <name type="scientific">Hibiscus syriacus</name>
    <name type="common">Rose of Sharon</name>
    <dbReference type="NCBI Taxonomy" id="106335"/>
    <lineage>
        <taxon>Eukaryota</taxon>
        <taxon>Viridiplantae</taxon>
        <taxon>Streptophyta</taxon>
        <taxon>Embryophyta</taxon>
        <taxon>Tracheophyta</taxon>
        <taxon>Spermatophyta</taxon>
        <taxon>Magnoliopsida</taxon>
        <taxon>eudicotyledons</taxon>
        <taxon>Gunneridae</taxon>
        <taxon>Pentapetalae</taxon>
        <taxon>rosids</taxon>
        <taxon>malvids</taxon>
        <taxon>Malvales</taxon>
        <taxon>Malvaceae</taxon>
        <taxon>Malvoideae</taxon>
        <taxon>Hibiscus</taxon>
    </lineage>
</organism>
<feature type="region of interest" description="Disordered" evidence="1">
    <location>
        <begin position="1"/>
        <end position="28"/>
    </location>
</feature>
<keyword evidence="3" id="KW-1185">Reference proteome</keyword>
<dbReference type="EMBL" id="VEPZ02001061">
    <property type="protein sequence ID" value="KAE8696658.1"/>
    <property type="molecule type" value="Genomic_DNA"/>
</dbReference>
<proteinExistence type="predicted"/>
<evidence type="ECO:0000256" key="1">
    <source>
        <dbReference type="SAM" id="MobiDB-lite"/>
    </source>
</evidence>
<feature type="compositionally biased region" description="Basic residues" evidence="1">
    <location>
        <begin position="244"/>
        <end position="253"/>
    </location>
</feature>
<accession>A0A6A2ZXU4</accession>
<dbReference type="PANTHER" id="PTHR33356:SF16">
    <property type="entry name" value="G PATCH DOMAIN PROTEIN"/>
    <property type="match status" value="1"/>
</dbReference>
<dbReference type="Proteomes" id="UP000436088">
    <property type="component" value="Unassembled WGS sequence"/>
</dbReference>
<evidence type="ECO:0000313" key="3">
    <source>
        <dbReference type="Proteomes" id="UP000436088"/>
    </source>
</evidence>
<gene>
    <name evidence="2" type="ORF">F3Y22_tig00110652pilonHSYRG00033</name>
</gene>
<dbReference type="GO" id="GO:0016787">
    <property type="term" value="F:hydrolase activity"/>
    <property type="evidence" value="ECO:0007669"/>
    <property type="project" value="UniProtKB-KW"/>
</dbReference>
<feature type="region of interest" description="Disordered" evidence="1">
    <location>
        <begin position="168"/>
        <end position="198"/>
    </location>
</feature>
<dbReference type="PANTHER" id="PTHR33356">
    <property type="entry name" value="TIP41-LIKE PROTEIN"/>
    <property type="match status" value="1"/>
</dbReference>
<comment type="caution">
    <text evidence="2">The sequence shown here is derived from an EMBL/GenBank/DDBJ whole genome shotgun (WGS) entry which is preliminary data.</text>
</comment>